<dbReference type="Pfam" id="PF24520">
    <property type="entry name" value="ARM_KNTC1_1st"/>
    <property type="match status" value="1"/>
</dbReference>
<dbReference type="PANTHER" id="PTHR15922">
    <property type="entry name" value="NEUROBLASTOMA-AMPLIFIED SEQUENCE"/>
    <property type="match status" value="1"/>
</dbReference>
<dbReference type="FunCoup" id="D3BTM0">
    <property type="interactions" value="54"/>
</dbReference>
<dbReference type="STRING" id="670386.D3BTM0"/>
<name>D3BTM0_HETP5</name>
<evidence type="ECO:0000259" key="2">
    <source>
        <dbReference type="Pfam" id="PF24520"/>
    </source>
</evidence>
<organism evidence="3 4">
    <name type="scientific">Heterostelium pallidum (strain ATCC 26659 / Pp 5 / PN500)</name>
    <name type="common">Cellular slime mold</name>
    <name type="synonym">Polysphondylium pallidum</name>
    <dbReference type="NCBI Taxonomy" id="670386"/>
    <lineage>
        <taxon>Eukaryota</taxon>
        <taxon>Amoebozoa</taxon>
        <taxon>Evosea</taxon>
        <taxon>Eumycetozoa</taxon>
        <taxon>Dictyostelia</taxon>
        <taxon>Acytosteliales</taxon>
        <taxon>Acytosteliaceae</taxon>
        <taxon>Heterostelium</taxon>
    </lineage>
</organism>
<keyword evidence="4" id="KW-1185">Reference proteome</keyword>
<dbReference type="InParanoid" id="D3BTM0"/>
<dbReference type="InterPro" id="IPR036322">
    <property type="entry name" value="WD40_repeat_dom_sf"/>
</dbReference>
<dbReference type="GeneID" id="31366985"/>
<accession>D3BTM0</accession>
<dbReference type="Gene3D" id="2.130.10.10">
    <property type="entry name" value="YVTN repeat-like/Quinoprotein amine dehydrogenase"/>
    <property type="match status" value="1"/>
</dbReference>
<feature type="region of interest" description="Disordered" evidence="1">
    <location>
        <begin position="416"/>
        <end position="441"/>
    </location>
</feature>
<dbReference type="InterPro" id="IPR015943">
    <property type="entry name" value="WD40/YVTN_repeat-like_dom_sf"/>
</dbReference>
<feature type="compositionally biased region" description="Acidic residues" evidence="1">
    <location>
        <begin position="9"/>
        <end position="26"/>
    </location>
</feature>
<feature type="domain" description="KNTC1 first ARM-repeats" evidence="2">
    <location>
        <begin position="701"/>
        <end position="880"/>
    </location>
</feature>
<dbReference type="GO" id="GO:0000149">
    <property type="term" value="F:SNARE binding"/>
    <property type="evidence" value="ECO:0007669"/>
    <property type="project" value="TreeGrafter"/>
</dbReference>
<comment type="caution">
    <text evidence="3">The sequence shown here is derived from an EMBL/GenBank/DDBJ whole genome shotgun (WGS) entry which is preliminary data.</text>
</comment>
<evidence type="ECO:0000313" key="3">
    <source>
        <dbReference type="EMBL" id="EFA75437.1"/>
    </source>
</evidence>
<dbReference type="PANTHER" id="PTHR15922:SF2">
    <property type="entry name" value="NBAS SUBUNIT OF NRZ TETHERING COMPLEX"/>
    <property type="match status" value="1"/>
</dbReference>
<proteinExistence type="predicted"/>
<evidence type="ECO:0000313" key="4">
    <source>
        <dbReference type="Proteomes" id="UP000001396"/>
    </source>
</evidence>
<dbReference type="RefSeq" id="XP_020427571.1">
    <property type="nucleotide sequence ID" value="XM_020582268.1"/>
</dbReference>
<dbReference type="InterPro" id="IPR055403">
    <property type="entry name" value="ARM_KNTC1_1st"/>
</dbReference>
<protein>
    <recommendedName>
        <fullName evidence="2">KNTC1 first ARM-repeats domain-containing protein</fullName>
    </recommendedName>
</protein>
<feature type="compositionally biased region" description="Low complexity" evidence="1">
    <location>
        <begin position="87"/>
        <end position="117"/>
    </location>
</feature>
<dbReference type="SUPFAM" id="SSF50978">
    <property type="entry name" value="WD40 repeat-like"/>
    <property type="match status" value="1"/>
</dbReference>
<dbReference type="GO" id="GO:0070939">
    <property type="term" value="C:Dsl1/NZR complex"/>
    <property type="evidence" value="ECO:0007669"/>
    <property type="project" value="TreeGrafter"/>
</dbReference>
<gene>
    <name evidence="3" type="ORF">PPL_11517</name>
</gene>
<dbReference type="OMA" id="WFVDPEW"/>
<dbReference type="GO" id="GO:0006890">
    <property type="term" value="P:retrograde vesicle-mediated transport, Golgi to endoplasmic reticulum"/>
    <property type="evidence" value="ECO:0007669"/>
    <property type="project" value="TreeGrafter"/>
</dbReference>
<sequence length="2535" mass="290497">MSYNKIIDSDNDNNNNDDDDSNEDRDEALISNNNNNNSNNFIDDIESDESVYNSDDSHDDGDDHQSSFSRSTSSLNKSLKAIKQIRSNNINNNNNSISTASSSTNNSNSNNSINNNNNNNINQELILQQQKKKILYTLWFVDPEWTDEQLPSEEELDNEEYYNQYVSSRRKSKIYEKYYYFVQFLDEITVDEYSVSKQIKAKTVKAIASTHSQYKTTECKAINFQADKESQWQRLCFSPDNSIMAFSTSGCTIYIISIQGENTVNILSPSMLGLNPKDGIVDLAIRYSICLLSNQRSLVKCFELLVMGYDMILRRFHIPMLNQEFTVHPVNNSQDSVLSDGCNPATLPIDMKGIHHEVGCMDYCQATDILAIGGNRKSKKSKGGSSIKPFVSFWKLSDEEPYFRLLNKPSVTGVDFDTSVDGTTGSGSSSSGSGMSNSVSVSEQINLHNQQQQQQKHNISFSNDGSQILGLDLNGTIYLWNTPLSTAALASSTSGSGNQSNVKPIKIWTTETLSKRIWERSSSAPSSVTSKNVVDISWWSNDQIIAANRCGEFVIFSMLTSENCLLHDPETVSSTQPPILTRSHNGRFFILETSGSIHKKPSFFALSQEYLHEKIGRPSVAAYKYIYRYFYGDHPDDQDPFDYNIQRIEGNQNINGNNNNSNNNNSQLRLNDQDNNTQQIERRIIRFQSTTPEQLFKAKVAQKEYNNAIIIAEHYGLDKDLVHQKRWSKSQVSSDTIKSYLSKVQDLNWILWECHNRIPLNFESTKLLLEYALEKSSKIINENSSIESLKEHKDLIVHRNIIVNYLNRLIVYKEIYGTSFDALDFLRFRGCNLVLAAMEYANSEHFKAIEVLFTYYSRFILPYRLQILSMIPETTDPAQYEKLLPDSNNYWTPKKSFEQDWCQSASIYKNVLEGFDYEKHTDSNYLKEMLVNSLKSDYEDIRGTDKVNDIYAMDYVQLPFDETTLITSLPSGVLTTEDIAKWYSERALEIDRKSGQIDNALSLITIGIKEKEVTDQSLDELNRLIQQVSIIIYDTNADISLDRYQTLSPQNKLALLLNDSNSHTIYNNIRNRLDTFKELYPPADFDDLLENYFVDKAKHNHIGLVRYYITTLKQNKPDQCGSASTLSIALNSIANVQLINGDSLSHMEAIIADLPERSVVGGLSPATQRLLNLRSDYSRYIRANKILLKYNATKSISFFQDTKERSDEVALSLLQELCRHAKKSQWKNANYRSMFSDFNDIKQIVFYSVDSTVLYCQIVKFALAEGKFSLAREYFDGCGPDKVEQLVVAAAKELYNSASSYNSPNMAEAQLCLELIKPPTQRIVRELNLLKATEIMTNKFHYSKIPLQIRLILDKGLSKTSPRVGQQQQQQQQSSTHSLDIGQEESLFGENQGKFELIQSLIDSCQNAYQDVEEILHLSALLCDWVDRDLSKDVDTTDLFIDDHIIVEVMLARKAIQLSDFSVAFRICKMLMSEPKKNIPSKYKEIYRVCSSLALDGHFSHLEPRLELLSYCLVYCDQDDLTRFLEAYQELELRSNILESSQRFQSVADNSLISQLKSSVDENGEQTSVYDKLMRNENELAKYIKQLASEQPSEIRLEPPFSESLESITTLINRIDCDDKDDDDDNDEASDRLYQQQNELMFHLSQLIQFIGSSNHNTQDDNLNVVRFESTQEILLLLSKYAIHHGFLKNALSYYLSVADQSHVDRVFGCLVESSQSNPQYQTSLERVIRLACYYYSLRLLSAVAARDTSTTPNSICSLFNISVASVIESAFGLASLPGEDSDSATKDLVSNVQKYHKMLLDSIQAKEFSEVNYNVDFNRFKEDPVYKRDTIFQFAMTNDAKSFQTALSMASRYGITREEVLEKHVHWKIIEDRSGFTNTLLTNEDISSLSAIKHHLIQHIFDKIDGCDYERLLLFNELLGRFDTGDQKYQVANRNKKKLLTLLKSPKNTINKIYKPLNFKLLIENTSYDPYVDGLKSLLSEENIAFCCNLINILQNIRSDVDLIQNYTVSKMYRQLINNIIQHEEADTDIVSVVLKYRKQLDDVDLVEVYEMIAYGDYSNRLTMEERIDALKQVTNTDQVTDNPELLAKLQQLLSHLEVINKLQHLEPKINLSSLNIIENYKNALIEAFKYSLDIKSVNSKQLDTIIPTLIQKNLEITPSQCEQVYQIIKGSTDVSDTIASLLKYYQTSISNLLEQLGQSNDHIQQLVLSESIKRIIDNFKAGTKWHSEQKIFLEELREFAYDTNQPMECRILIFEILKSTPTLYDRSHQDWMEQDLIQVKQHKTKEIIKETWKSADVTFKEMEITTPESAIPLFNKLISNSDTFQHVSYLSDLLAMWSNAQKSDAESSDTSIHVLHNCWLKLFLAFIPFFEGNNKAVNQFLRIRLDQIKQYPMEKSEELEILEKLNNTHNIIYYKFGILSNYRGIQVSTVNDLLTFTKNTFVIKTAIDSSAISYCPHHHTPECHNDLDQFIQNNQQLFQIIYSSGFTYMFVDTPLYDTLVNLITLYNNNFNNPAQLENLLVPAQMTKVLITIL</sequence>
<feature type="compositionally biased region" description="Low complexity" evidence="1">
    <location>
        <begin position="31"/>
        <end position="40"/>
    </location>
</feature>
<reference evidence="3 4" key="1">
    <citation type="journal article" date="2011" name="Genome Res.">
        <title>Phylogeny-wide analysis of social amoeba genomes highlights ancient origins for complex intercellular communication.</title>
        <authorList>
            <person name="Heidel A.J."/>
            <person name="Lawal H.M."/>
            <person name="Felder M."/>
            <person name="Schilde C."/>
            <person name="Helps N.R."/>
            <person name="Tunggal B."/>
            <person name="Rivero F."/>
            <person name="John U."/>
            <person name="Schleicher M."/>
            <person name="Eichinger L."/>
            <person name="Platzer M."/>
            <person name="Noegel A.A."/>
            <person name="Schaap P."/>
            <person name="Gloeckner G."/>
        </authorList>
    </citation>
    <scope>NUCLEOTIDE SEQUENCE [LARGE SCALE GENOMIC DNA]</scope>
    <source>
        <strain evidence="4">ATCC 26659 / Pp 5 / PN500</strain>
    </source>
</reference>
<feature type="region of interest" description="Disordered" evidence="1">
    <location>
        <begin position="1"/>
        <end position="117"/>
    </location>
</feature>
<dbReference type="Proteomes" id="UP000001396">
    <property type="component" value="Unassembled WGS sequence"/>
</dbReference>
<dbReference type="EMBL" id="ADBJ01000056">
    <property type="protein sequence ID" value="EFA75437.1"/>
    <property type="molecule type" value="Genomic_DNA"/>
</dbReference>
<feature type="region of interest" description="Disordered" evidence="1">
    <location>
        <begin position="650"/>
        <end position="671"/>
    </location>
</feature>
<evidence type="ECO:0000256" key="1">
    <source>
        <dbReference type="SAM" id="MobiDB-lite"/>
    </source>
</evidence>